<dbReference type="SUPFAM" id="SSF56801">
    <property type="entry name" value="Acetyl-CoA synthetase-like"/>
    <property type="match status" value="1"/>
</dbReference>
<evidence type="ECO:0000259" key="2">
    <source>
        <dbReference type="Pfam" id="PF13193"/>
    </source>
</evidence>
<dbReference type="Pfam" id="PF13193">
    <property type="entry name" value="AMP-binding_C"/>
    <property type="match status" value="1"/>
</dbReference>
<accession>A0A8H6E2Z3</accession>
<dbReference type="InterPro" id="IPR045851">
    <property type="entry name" value="AMP-bd_C_sf"/>
</dbReference>
<dbReference type="InterPro" id="IPR000873">
    <property type="entry name" value="AMP-dep_synth/lig_dom"/>
</dbReference>
<organism evidence="3 4">
    <name type="scientific">Petromyces alliaceus</name>
    <name type="common">Aspergillus alliaceus</name>
    <dbReference type="NCBI Taxonomy" id="209559"/>
    <lineage>
        <taxon>Eukaryota</taxon>
        <taxon>Fungi</taxon>
        <taxon>Dikarya</taxon>
        <taxon>Ascomycota</taxon>
        <taxon>Pezizomycotina</taxon>
        <taxon>Eurotiomycetes</taxon>
        <taxon>Eurotiomycetidae</taxon>
        <taxon>Eurotiales</taxon>
        <taxon>Aspergillaceae</taxon>
        <taxon>Aspergillus</taxon>
        <taxon>Aspergillus subgen. Circumdati</taxon>
    </lineage>
</organism>
<feature type="domain" description="AMP-binding enzyme C-terminal" evidence="2">
    <location>
        <begin position="477"/>
        <end position="532"/>
    </location>
</feature>
<dbReference type="InterPro" id="IPR042099">
    <property type="entry name" value="ANL_N_sf"/>
</dbReference>
<dbReference type="AlphaFoldDB" id="A0A8H6E2Z3"/>
<gene>
    <name evidence="3" type="ORF">ETB97_005508</name>
</gene>
<dbReference type="InterPro" id="IPR025110">
    <property type="entry name" value="AMP-bd_C"/>
</dbReference>
<reference evidence="3 4" key="1">
    <citation type="submission" date="2019-04" db="EMBL/GenBank/DDBJ databases">
        <title>Aspergillus burnettii sp. nov., novel species from soil in southeast Queensland.</title>
        <authorList>
            <person name="Gilchrist C.L.M."/>
            <person name="Pitt J.I."/>
            <person name="Lange L."/>
            <person name="Lacey H.J."/>
            <person name="Vuong D."/>
            <person name="Midgley D.J."/>
            <person name="Greenfield P."/>
            <person name="Bradbury M."/>
            <person name="Lacey E."/>
            <person name="Busk P.K."/>
            <person name="Pilgaard B."/>
            <person name="Chooi Y.H."/>
            <person name="Piggott A.M."/>
        </authorList>
    </citation>
    <scope>NUCLEOTIDE SEQUENCE [LARGE SCALE GENOMIC DNA]</scope>
    <source>
        <strain evidence="3 4">FRR 5400</strain>
    </source>
</reference>
<dbReference type="GO" id="GO:0016405">
    <property type="term" value="F:CoA-ligase activity"/>
    <property type="evidence" value="ECO:0007669"/>
    <property type="project" value="TreeGrafter"/>
</dbReference>
<dbReference type="Proteomes" id="UP000541154">
    <property type="component" value="Unassembled WGS sequence"/>
</dbReference>
<evidence type="ECO:0000313" key="4">
    <source>
        <dbReference type="Proteomes" id="UP000541154"/>
    </source>
</evidence>
<evidence type="ECO:0000313" key="3">
    <source>
        <dbReference type="EMBL" id="KAF5857611.1"/>
    </source>
</evidence>
<sequence>MVFTTSPTVQSLRFPPPDSIPIGDLIFDDKYGRCPVEKSPSPFICGLTGNSYSFKEYEQRVNLLSRGLSKDIGWQPNQGTELDKVIAIFSVNTIDFVAATLATQRLGGTSLLIHPTSTATELESHLKASGCKVIFTCAPLLPTCLEASKRLDVPLFNIYLLELPIPAAVLNADHFKTVNQLIKFGSDQPILERAEWTEHQGKSRLAFLCSSSGTSGFQKLVKVSHYNVVSNILQTATFELGAANRDKSLGLLPFSHSFALVTVLIQVYRGDTIVVLPKFDMQQMLAATKQYQLNRLYLVPPILVGLVKYSSRLGIKELSVLKSHLESVKSVVIGAAPFDVATAKQLSDIFPDWEILQGYGLTEASVVVSYTRSGNVYLGSSGMLLPLVQARLIEKSGTEVTAYGTPGELVIQSPSIVLGYFNDPEADQLSFTSDGWLRTGDVAMFKPDETGAEHLFIVDRLKDMIKVKGMQVAPGDIEAQLLSHPSVADAAVIGVPDTAMGEVAKAFIVLAPPASASTQTRDEILSHLMHKRKDIESSFEAEEYGSRLISSQNTVCNLRIDDHLPFPVFTEAIYSNWPFKAMNDDRAVTQHFDIRLGTRGSCEVFSYELDDPGKSDVSWLCISSH</sequence>
<evidence type="ECO:0008006" key="5">
    <source>
        <dbReference type="Google" id="ProtNLM"/>
    </source>
</evidence>
<dbReference type="Gene3D" id="3.40.50.12780">
    <property type="entry name" value="N-terminal domain of ligase-like"/>
    <property type="match status" value="1"/>
</dbReference>
<proteinExistence type="predicted"/>
<dbReference type="EMBL" id="SPNV01000247">
    <property type="protein sequence ID" value="KAF5857611.1"/>
    <property type="molecule type" value="Genomic_DNA"/>
</dbReference>
<keyword evidence="4" id="KW-1185">Reference proteome</keyword>
<dbReference type="PANTHER" id="PTHR24096">
    <property type="entry name" value="LONG-CHAIN-FATTY-ACID--COA LIGASE"/>
    <property type="match status" value="1"/>
</dbReference>
<dbReference type="Pfam" id="PF00501">
    <property type="entry name" value="AMP-binding"/>
    <property type="match status" value="1"/>
</dbReference>
<dbReference type="PANTHER" id="PTHR24096:SF422">
    <property type="entry name" value="BCDNA.GH02901"/>
    <property type="match status" value="1"/>
</dbReference>
<evidence type="ECO:0000259" key="1">
    <source>
        <dbReference type="Pfam" id="PF00501"/>
    </source>
</evidence>
<name>A0A8H6E2Z3_PETAA</name>
<dbReference type="Gene3D" id="3.30.300.30">
    <property type="match status" value="1"/>
</dbReference>
<feature type="domain" description="AMP-dependent synthetase/ligase" evidence="1">
    <location>
        <begin position="48"/>
        <end position="421"/>
    </location>
</feature>
<comment type="caution">
    <text evidence="3">The sequence shown here is derived from an EMBL/GenBank/DDBJ whole genome shotgun (WGS) entry which is preliminary data.</text>
</comment>
<protein>
    <recommendedName>
        <fullName evidence="5">AMP-dependent synthetase/ligase domain-containing protein</fullName>
    </recommendedName>
</protein>